<dbReference type="InterPro" id="IPR012337">
    <property type="entry name" value="RNaseH-like_sf"/>
</dbReference>
<dbReference type="PANTHER" id="PTHR42648:SF28">
    <property type="entry name" value="TRANSPOSON-ENCODED PROTEIN WITH RIBONUCLEASE H-LIKE AND RETROVIRUS ZINC FINGER-LIKE DOMAINS"/>
    <property type="match status" value="1"/>
</dbReference>
<dbReference type="Gene3D" id="3.30.420.10">
    <property type="entry name" value="Ribonuclease H-like superfamily/Ribonuclease H"/>
    <property type="match status" value="1"/>
</dbReference>
<feature type="compositionally biased region" description="Polar residues" evidence="7">
    <location>
        <begin position="949"/>
        <end position="960"/>
    </location>
</feature>
<feature type="region of interest" description="Disordered" evidence="7">
    <location>
        <begin position="112"/>
        <end position="152"/>
    </location>
</feature>
<dbReference type="SUPFAM" id="SSF56672">
    <property type="entry name" value="DNA/RNA polymerases"/>
    <property type="match status" value="1"/>
</dbReference>
<feature type="compositionally biased region" description="Pro residues" evidence="7">
    <location>
        <begin position="896"/>
        <end position="915"/>
    </location>
</feature>
<dbReference type="GO" id="GO:0005634">
    <property type="term" value="C:nucleus"/>
    <property type="evidence" value="ECO:0007669"/>
    <property type="project" value="UniProtKB-ARBA"/>
</dbReference>
<dbReference type="Pfam" id="PF00665">
    <property type="entry name" value="rve"/>
    <property type="match status" value="1"/>
</dbReference>
<feature type="compositionally biased region" description="Polar residues" evidence="7">
    <location>
        <begin position="170"/>
        <end position="183"/>
    </location>
</feature>
<keyword evidence="3" id="KW-0378">Hydrolase</keyword>
<accession>A0A2N5U9X1</accession>
<keyword evidence="4" id="KW-0694">RNA-binding</keyword>
<evidence type="ECO:0000256" key="4">
    <source>
        <dbReference type="ARBA" id="ARBA00022884"/>
    </source>
</evidence>
<dbReference type="SUPFAM" id="SSF53098">
    <property type="entry name" value="Ribonuclease H-like"/>
    <property type="match status" value="1"/>
</dbReference>
<keyword evidence="1" id="KW-0815">Transposition</keyword>
<dbReference type="InterPro" id="IPR001584">
    <property type="entry name" value="Integrase_cat-core"/>
</dbReference>
<feature type="region of interest" description="Disordered" evidence="7">
    <location>
        <begin position="400"/>
        <end position="437"/>
    </location>
</feature>
<dbReference type="InterPro" id="IPR057670">
    <property type="entry name" value="SH3_retrovirus"/>
</dbReference>
<name>A0A2N5U9X1_9BASI</name>
<dbReference type="InterPro" id="IPR039537">
    <property type="entry name" value="Retrotran_Ty1/copia-like"/>
</dbReference>
<comment type="catalytic activity">
    <reaction evidence="6">
        <text>DNA(n) + a 2'-deoxyribonucleoside 5'-triphosphate = DNA(n+1) + diphosphate</text>
        <dbReference type="Rhea" id="RHEA:22508"/>
        <dbReference type="Rhea" id="RHEA-COMP:17339"/>
        <dbReference type="Rhea" id="RHEA-COMP:17340"/>
        <dbReference type="ChEBI" id="CHEBI:33019"/>
        <dbReference type="ChEBI" id="CHEBI:61560"/>
        <dbReference type="ChEBI" id="CHEBI:173112"/>
        <dbReference type="EC" id="2.7.7.7"/>
    </reaction>
</comment>
<dbReference type="InterPro" id="IPR043502">
    <property type="entry name" value="DNA/RNA_pol_sf"/>
</dbReference>
<dbReference type="GO" id="GO:0003887">
    <property type="term" value="F:DNA-directed DNA polymerase activity"/>
    <property type="evidence" value="ECO:0007669"/>
    <property type="project" value="UniProtKB-EC"/>
</dbReference>
<evidence type="ECO:0000256" key="3">
    <source>
        <dbReference type="ARBA" id="ARBA00022801"/>
    </source>
</evidence>
<evidence type="ECO:0000256" key="6">
    <source>
        <dbReference type="ARBA" id="ARBA00049244"/>
    </source>
</evidence>
<feature type="compositionally biased region" description="Basic and acidic residues" evidence="7">
    <location>
        <begin position="932"/>
        <end position="944"/>
    </location>
</feature>
<dbReference type="CDD" id="cd09272">
    <property type="entry name" value="RNase_HI_RT_Ty1"/>
    <property type="match status" value="1"/>
</dbReference>
<feature type="region of interest" description="Disordered" evidence="7">
    <location>
        <begin position="892"/>
        <end position="965"/>
    </location>
</feature>
<reference evidence="9 10" key="1">
    <citation type="submission" date="2017-11" db="EMBL/GenBank/DDBJ databases">
        <title>De novo assembly and phasing of dikaryotic genomes from two isolates of Puccinia coronata f. sp. avenae, the causal agent of oat crown rust.</title>
        <authorList>
            <person name="Miller M.E."/>
            <person name="Zhang Y."/>
            <person name="Omidvar V."/>
            <person name="Sperschneider J."/>
            <person name="Schwessinger B."/>
            <person name="Raley C."/>
            <person name="Palmer J.M."/>
            <person name="Garnica D."/>
            <person name="Upadhyaya N."/>
            <person name="Rathjen J."/>
            <person name="Taylor J.M."/>
            <person name="Park R.F."/>
            <person name="Dodds P.N."/>
            <person name="Hirsch C.D."/>
            <person name="Kianian S.F."/>
            <person name="Figueroa M."/>
        </authorList>
    </citation>
    <scope>NUCLEOTIDE SEQUENCE [LARGE SCALE GENOMIC DNA]</scope>
    <source>
        <strain evidence="9">12SD80</strain>
    </source>
</reference>
<dbReference type="GO" id="GO:0032196">
    <property type="term" value="P:transposition"/>
    <property type="evidence" value="ECO:0007669"/>
    <property type="project" value="UniProtKB-KW"/>
</dbReference>
<dbReference type="GO" id="GO:0046872">
    <property type="term" value="F:metal ion binding"/>
    <property type="evidence" value="ECO:0007669"/>
    <property type="project" value="UniProtKB-KW"/>
</dbReference>
<dbReference type="InterPro" id="IPR036397">
    <property type="entry name" value="RNaseH_sf"/>
</dbReference>
<gene>
    <name evidence="9" type="ORF">PCASD_12926</name>
</gene>
<dbReference type="EMBL" id="PGCI01000195">
    <property type="protein sequence ID" value="PLW34541.1"/>
    <property type="molecule type" value="Genomic_DNA"/>
</dbReference>
<proteinExistence type="predicted"/>
<dbReference type="GO" id="GO:0015074">
    <property type="term" value="P:DNA integration"/>
    <property type="evidence" value="ECO:0007669"/>
    <property type="project" value="InterPro"/>
</dbReference>
<dbReference type="GO" id="GO:0016787">
    <property type="term" value="F:hydrolase activity"/>
    <property type="evidence" value="ECO:0007669"/>
    <property type="project" value="UniProtKB-KW"/>
</dbReference>
<evidence type="ECO:0000256" key="5">
    <source>
        <dbReference type="ARBA" id="ARBA00048173"/>
    </source>
</evidence>
<dbReference type="InterPro" id="IPR013103">
    <property type="entry name" value="RVT_2"/>
</dbReference>
<dbReference type="PROSITE" id="PS50994">
    <property type="entry name" value="INTEGRASE"/>
    <property type="match status" value="1"/>
</dbReference>
<comment type="caution">
    <text evidence="9">The sequence shown here is derived from an EMBL/GenBank/DDBJ whole genome shotgun (WGS) entry which is preliminary data.</text>
</comment>
<feature type="region of interest" description="Disordered" evidence="7">
    <location>
        <begin position="164"/>
        <end position="183"/>
    </location>
</feature>
<feature type="compositionally biased region" description="Low complexity" evidence="7">
    <location>
        <begin position="403"/>
        <end position="413"/>
    </location>
</feature>
<dbReference type="GO" id="GO:0003723">
    <property type="term" value="F:RNA binding"/>
    <property type="evidence" value="ECO:0007669"/>
    <property type="project" value="UniProtKB-KW"/>
</dbReference>
<evidence type="ECO:0000259" key="8">
    <source>
        <dbReference type="PROSITE" id="PS50994"/>
    </source>
</evidence>
<protein>
    <recommendedName>
        <fullName evidence="8">Integrase catalytic domain-containing protein</fullName>
    </recommendedName>
</protein>
<organism evidence="9 10">
    <name type="scientific">Puccinia coronata f. sp. avenae</name>
    <dbReference type="NCBI Taxonomy" id="200324"/>
    <lineage>
        <taxon>Eukaryota</taxon>
        <taxon>Fungi</taxon>
        <taxon>Dikarya</taxon>
        <taxon>Basidiomycota</taxon>
        <taxon>Pucciniomycotina</taxon>
        <taxon>Pucciniomycetes</taxon>
        <taxon>Pucciniales</taxon>
        <taxon>Pucciniaceae</taxon>
        <taxon>Puccinia</taxon>
    </lineage>
</organism>
<evidence type="ECO:0000256" key="2">
    <source>
        <dbReference type="ARBA" id="ARBA00022723"/>
    </source>
</evidence>
<evidence type="ECO:0000313" key="10">
    <source>
        <dbReference type="Proteomes" id="UP000235392"/>
    </source>
</evidence>
<dbReference type="GO" id="GO:0003964">
    <property type="term" value="F:RNA-directed DNA polymerase activity"/>
    <property type="evidence" value="ECO:0007669"/>
    <property type="project" value="UniProtKB-EC"/>
</dbReference>
<dbReference type="PANTHER" id="PTHR42648">
    <property type="entry name" value="TRANSPOSASE, PUTATIVE-RELATED"/>
    <property type="match status" value="1"/>
</dbReference>
<feature type="domain" description="Integrase catalytic" evidence="8">
    <location>
        <begin position="629"/>
        <end position="795"/>
    </location>
</feature>
<dbReference type="Pfam" id="PF25597">
    <property type="entry name" value="SH3_retrovirus"/>
    <property type="match status" value="1"/>
</dbReference>
<dbReference type="Pfam" id="PF07727">
    <property type="entry name" value="RVT_2"/>
    <property type="match status" value="1"/>
</dbReference>
<comment type="catalytic activity">
    <reaction evidence="5">
        <text>DNA(n) + a 2'-deoxyribonucleoside 5'-triphosphate = DNA(n+1) + diphosphate</text>
        <dbReference type="Rhea" id="RHEA:22508"/>
        <dbReference type="Rhea" id="RHEA-COMP:17339"/>
        <dbReference type="Rhea" id="RHEA-COMP:17340"/>
        <dbReference type="ChEBI" id="CHEBI:33019"/>
        <dbReference type="ChEBI" id="CHEBI:61560"/>
        <dbReference type="ChEBI" id="CHEBI:173112"/>
        <dbReference type="EC" id="2.7.7.49"/>
    </reaction>
</comment>
<dbReference type="Proteomes" id="UP000235392">
    <property type="component" value="Unassembled WGS sequence"/>
</dbReference>
<evidence type="ECO:0000256" key="1">
    <source>
        <dbReference type="ARBA" id="ARBA00022578"/>
    </source>
</evidence>
<evidence type="ECO:0000313" key="9">
    <source>
        <dbReference type="EMBL" id="PLW34541.1"/>
    </source>
</evidence>
<evidence type="ECO:0000256" key="7">
    <source>
        <dbReference type="SAM" id="MobiDB-lite"/>
    </source>
</evidence>
<keyword evidence="2" id="KW-0479">Metal-binding</keyword>
<sequence length="1453" mass="161918">MLRSAQAGLNWQPAQGWWGLYKNVLAEKGSSDRIYESALEGGSVRDRRRRNATDVSALVHFSSSLLSSSHHSVRIAHCRHYGISQVHFSSSLLSSSHHSVRIAHCRHYGISQRNTVADPDGIPPPKPSSSTTPHDSPPKEEDNQTSLDSFHTDTTGDTIRLATLLHPQDQPENIISSPQDAMSESTSHSLNSIKFYTEKLNGTNFSTWRRELYTAISLLNLDDYLITELDKLPSTTTTSEKNIKAKQATNIIRMHLDGENSARFVDDDDIGTYKPKELWDLICGHYATKSMENAATLMRTLVTYDFGNGSTNTTINDFRSTFKLFLEVTKQKFEKKTVEGLMVYWILIALPAQFALFKTLKFAEYSKPDAELTMSSFLNNIEHEIKRQADPSANLNALAVSNQKQQGQSSRSGQQKKTRRVCEGGVHNPETNHAPENCYQLNPNKGVAYHQAALNRLKAAAGVNPSSGLSVGQGISDSIVLDIFAANGSSIPIIGHGPAVVHTASGPLNISRAYFAPDLSNSLIPLTFYLQKGFSLRPTHGGSRFECRSSQGVLFTGSTTSNVLLIDLNPLRALSVNTPSVLDLHRALGHPSINYLKKAFPDVTINSIDCSVCDLSKMHRVPFSGSFPKPSRPLECIHMDLCGPITPASRGGNKYFLKIIDGYSKYRFIYPLRCKSDTFSTFLVFLNQAENFTNQRLHSVVSDNGGEFVNASFKALYSDKGIVHHTTAPYTPQQNPFAERGNRTTVEKARALLMTSGLSLSWWGDAVTTAVYLENRTPDSSIKWISPFELWNGHAPDLSRLIPFGCRVVIYEEKKWRESKFSPSGTEAIFLGYHEGHHTYKVWVPSKDVIRNTHHVRPFPEVFLALSEHKEEIGPTSLFNFDIEMPDVLPSRVPDLPLPNDIPAPSLPDNPPAPLDTPDSNNPIPSGGPEPPVERESEPPHEEQEAPSNIPQEGSQQLSSKGGWWSPAHGYATRRHMAMLLVGEPASPKDPITYAEAIGRLDGEEWLVAIGVEVDNITRHEVWVVAPLVPGTKGLDTVWVFKRKYNADGELLKHKARLCVRGFCQIEGLNYNHTFAPTGWICTLRILFGLAAARGWDIQQMDVRCAFLNGVPDEDIFIKVPDGVDIDIPPGYGLKLQKSLYGLKQSPRCWYKALRTFFESINFKPAGADPCLFIHQDIDRPCFVFVHVDDMVIFGPDVQFFKDQITSRFEMEDLGECKWVLGMRVARDLERKTVSLCQDRYINEVLEEFGMTNCRTITAPLPLNALTCPVDDSPVSPGFNYRRAVGLLNYLVQCTRPDLAFACSYLSQFLNAPKKTHENHFLHVLRYLKHSAQLRLNLGDVPGEHRLVGYSDSSYASGVEASSFSGSMVMLHGPVGWRCAKQEDSTKHPDNGPALSTTEAKYRACSETGQDLRWTEQLLDDLRPSAKFDFSSVHLYCDNQGALALLENPIYQH</sequence>